<dbReference type="OrthoDB" id="10255174at2759"/>
<dbReference type="GO" id="GO:0005737">
    <property type="term" value="C:cytoplasm"/>
    <property type="evidence" value="ECO:0007669"/>
    <property type="project" value="TreeGrafter"/>
</dbReference>
<sequence>TSQCWAVLIGIDEYPSKPLRGCVNDALLMERFLIEDLRVPKHRIQSLFGSKKAQVTHNNPTTPNRANIIETLTSLIFNTSINHGDNIIIYFSGHGSSYSCEDYCGHGVGDIEALCPIDRTDENSSPVPDISDREINIILRQISLAKGHRITFILDCSHSGA</sequence>
<dbReference type="GO" id="GO:0006508">
    <property type="term" value="P:proteolysis"/>
    <property type="evidence" value="ECO:0007669"/>
    <property type="project" value="InterPro"/>
</dbReference>
<dbReference type="PANTHER" id="PTHR48104:SF30">
    <property type="entry name" value="METACASPASE-1"/>
    <property type="match status" value="1"/>
</dbReference>
<name>A0A2H3D607_ARMGA</name>
<dbReference type="PANTHER" id="PTHR48104">
    <property type="entry name" value="METACASPASE-4"/>
    <property type="match status" value="1"/>
</dbReference>
<dbReference type="Pfam" id="PF00656">
    <property type="entry name" value="Peptidase_C14"/>
    <property type="match status" value="1"/>
</dbReference>
<evidence type="ECO:0000256" key="1">
    <source>
        <dbReference type="ARBA" id="ARBA00009005"/>
    </source>
</evidence>
<dbReference type="EMBL" id="KZ293711">
    <property type="protein sequence ID" value="PBK82926.1"/>
    <property type="molecule type" value="Genomic_DNA"/>
</dbReference>
<organism evidence="3 4">
    <name type="scientific">Armillaria gallica</name>
    <name type="common">Bulbous honey fungus</name>
    <name type="synonym">Armillaria bulbosa</name>
    <dbReference type="NCBI Taxonomy" id="47427"/>
    <lineage>
        <taxon>Eukaryota</taxon>
        <taxon>Fungi</taxon>
        <taxon>Dikarya</taxon>
        <taxon>Basidiomycota</taxon>
        <taxon>Agaricomycotina</taxon>
        <taxon>Agaricomycetes</taxon>
        <taxon>Agaricomycetidae</taxon>
        <taxon>Agaricales</taxon>
        <taxon>Marasmiineae</taxon>
        <taxon>Physalacriaceae</taxon>
        <taxon>Armillaria</taxon>
    </lineage>
</organism>
<protein>
    <recommendedName>
        <fullName evidence="2">Peptidase C14 caspase domain-containing protein</fullName>
    </recommendedName>
</protein>
<dbReference type="Proteomes" id="UP000217790">
    <property type="component" value="Unassembled WGS sequence"/>
</dbReference>
<feature type="domain" description="Peptidase C14 caspase" evidence="2">
    <location>
        <begin position="4"/>
        <end position="158"/>
    </location>
</feature>
<dbReference type="GO" id="GO:0004197">
    <property type="term" value="F:cysteine-type endopeptidase activity"/>
    <property type="evidence" value="ECO:0007669"/>
    <property type="project" value="InterPro"/>
</dbReference>
<dbReference type="InParanoid" id="A0A2H3D607"/>
<reference evidence="4" key="1">
    <citation type="journal article" date="2017" name="Nat. Ecol. Evol.">
        <title>Genome expansion and lineage-specific genetic innovations in the forest pathogenic fungi Armillaria.</title>
        <authorList>
            <person name="Sipos G."/>
            <person name="Prasanna A.N."/>
            <person name="Walter M.C."/>
            <person name="O'Connor E."/>
            <person name="Balint B."/>
            <person name="Krizsan K."/>
            <person name="Kiss B."/>
            <person name="Hess J."/>
            <person name="Varga T."/>
            <person name="Slot J."/>
            <person name="Riley R."/>
            <person name="Boka B."/>
            <person name="Rigling D."/>
            <person name="Barry K."/>
            <person name="Lee J."/>
            <person name="Mihaltcheva S."/>
            <person name="LaButti K."/>
            <person name="Lipzen A."/>
            <person name="Waldron R."/>
            <person name="Moloney N.M."/>
            <person name="Sperisen C."/>
            <person name="Kredics L."/>
            <person name="Vagvoelgyi C."/>
            <person name="Patrignani A."/>
            <person name="Fitzpatrick D."/>
            <person name="Nagy I."/>
            <person name="Doyle S."/>
            <person name="Anderson J.B."/>
            <person name="Grigoriev I.V."/>
            <person name="Gueldener U."/>
            <person name="Muensterkoetter M."/>
            <person name="Nagy L.G."/>
        </authorList>
    </citation>
    <scope>NUCLEOTIDE SEQUENCE [LARGE SCALE GENOMIC DNA]</scope>
    <source>
        <strain evidence="4">Ar21-2</strain>
    </source>
</reference>
<proteinExistence type="inferred from homology"/>
<dbReference type="AlphaFoldDB" id="A0A2H3D607"/>
<accession>A0A2H3D607</accession>
<evidence type="ECO:0000313" key="4">
    <source>
        <dbReference type="Proteomes" id="UP000217790"/>
    </source>
</evidence>
<evidence type="ECO:0000259" key="2">
    <source>
        <dbReference type="Pfam" id="PF00656"/>
    </source>
</evidence>
<feature type="non-terminal residue" evidence="3">
    <location>
        <position position="161"/>
    </location>
</feature>
<evidence type="ECO:0000313" key="3">
    <source>
        <dbReference type="EMBL" id="PBK82926.1"/>
    </source>
</evidence>
<feature type="non-terminal residue" evidence="3">
    <location>
        <position position="1"/>
    </location>
</feature>
<comment type="similarity">
    <text evidence="1">Belongs to the peptidase C14B family.</text>
</comment>
<dbReference type="InterPro" id="IPR050452">
    <property type="entry name" value="Metacaspase"/>
</dbReference>
<dbReference type="Gene3D" id="3.40.50.1460">
    <property type="match status" value="1"/>
</dbReference>
<dbReference type="InterPro" id="IPR011600">
    <property type="entry name" value="Pept_C14_caspase"/>
</dbReference>
<keyword evidence="4" id="KW-1185">Reference proteome</keyword>
<gene>
    <name evidence="3" type="ORF">ARMGADRAFT_906146</name>
</gene>